<dbReference type="InterPro" id="IPR055804">
    <property type="entry name" value="DUF7380"/>
</dbReference>
<reference evidence="2 3" key="1">
    <citation type="submission" date="2015-10" db="EMBL/GenBank/DDBJ databases">
        <title>Draft genome sequence of Streptomyces longwoodensis DSM 41677, type strain for the species Streptomyces longwoodensis.</title>
        <authorList>
            <person name="Ruckert C."/>
            <person name="Winkler A."/>
            <person name="Kalinowski J."/>
            <person name="Kampfer P."/>
            <person name="Glaeser S."/>
        </authorList>
    </citation>
    <scope>NUCLEOTIDE SEQUENCE [LARGE SCALE GENOMIC DNA]</scope>
    <source>
        <strain evidence="2 3">DSM 41677</strain>
    </source>
</reference>
<sequence length="603" mass="66109">MAADENRWVADATLPILVFQEVHMGIDPTVLACIDATAAEFASFQELLQRWIERANTEAWQGQAAAEADALWAALCFHVTERGGLAGDFIGRGADRWPANPQAVSDSAVETWAGYAEAVGHPMLRARLHHLVWEARKRFPHARKAIEDYTEAVPRFLSMSDRSAGRCRASDCLGFAYDLAVRLSARDLELTAKQAMISFVRELLDDPQEAAPGLVLEILKKLVGRHASDAAVQALLSRATSIHGGDVPIVIELLQLRIAGTQDQQERAALQRQIVEALLTDAERFPGFVRVDRLNAAAIAARDYGLEDLFDDARVRMQAIAPDQLGMESFHFEFPVRRAEIEEYSRKVLGQAQTLGQAFSALASLPAPSGTREAAQEHAKRLASEGLLSSFIPSIRINAAGPVPVAEARVHTAADDENEWHVTAMMITSVYVHHLLETVGDRFDPTAAQLAHLFTADPIITGIRAAKLAHAFRYYWSGEYDAALAIALPRIEGILRETLRYHRIPIVQPPQGDSRGRVTLLTTLIDRMTDAGMHADWQAFLRLLLVDSEGGLNLRNSELHDLSDTETAPQTVALVLLAALYVTAHAHQAAAPACGIGKEQQRG</sequence>
<proteinExistence type="predicted"/>
<dbReference type="Pfam" id="PF24098">
    <property type="entry name" value="DUF7380"/>
    <property type="match status" value="1"/>
</dbReference>
<feature type="domain" description="DUF7380" evidence="1">
    <location>
        <begin position="105"/>
        <end position="188"/>
    </location>
</feature>
<comment type="caution">
    <text evidence="2">The sequence shown here is derived from an EMBL/GenBank/DDBJ whole genome shotgun (WGS) entry which is preliminary data.</text>
</comment>
<protein>
    <recommendedName>
        <fullName evidence="1">DUF7380 domain-containing protein</fullName>
    </recommendedName>
</protein>
<evidence type="ECO:0000313" key="2">
    <source>
        <dbReference type="EMBL" id="KUN35710.1"/>
    </source>
</evidence>
<gene>
    <name evidence="2" type="ORF">AQJ30_23760</name>
</gene>
<evidence type="ECO:0000259" key="1">
    <source>
        <dbReference type="Pfam" id="PF24098"/>
    </source>
</evidence>
<evidence type="ECO:0000313" key="3">
    <source>
        <dbReference type="Proteomes" id="UP000053271"/>
    </source>
</evidence>
<dbReference type="Proteomes" id="UP000053271">
    <property type="component" value="Unassembled WGS sequence"/>
</dbReference>
<keyword evidence="3" id="KW-1185">Reference proteome</keyword>
<name>A0A101QTB5_9ACTN</name>
<dbReference type="AlphaFoldDB" id="A0A101QTB5"/>
<organism evidence="2 3">
    <name type="scientific">Streptomyces longwoodensis</name>
    <dbReference type="NCBI Taxonomy" id="68231"/>
    <lineage>
        <taxon>Bacteria</taxon>
        <taxon>Bacillati</taxon>
        <taxon>Actinomycetota</taxon>
        <taxon>Actinomycetes</taxon>
        <taxon>Kitasatosporales</taxon>
        <taxon>Streptomycetaceae</taxon>
        <taxon>Streptomyces</taxon>
    </lineage>
</organism>
<accession>A0A101QTB5</accession>
<dbReference type="EMBL" id="LMWS01000031">
    <property type="protein sequence ID" value="KUN35710.1"/>
    <property type="molecule type" value="Genomic_DNA"/>
</dbReference>